<keyword evidence="4" id="KW-1185">Reference proteome</keyword>
<evidence type="ECO:0000313" key="3">
    <source>
        <dbReference type="EMBL" id="MBB5837634.1"/>
    </source>
</evidence>
<feature type="compositionally biased region" description="Low complexity" evidence="1">
    <location>
        <begin position="282"/>
        <end position="299"/>
    </location>
</feature>
<comment type="caution">
    <text evidence="3">The sequence shown here is derived from an EMBL/GenBank/DDBJ whole genome shotgun (WGS) entry which is preliminary data.</text>
</comment>
<dbReference type="NCBIfam" id="TIGR03769">
    <property type="entry name" value="P_ac_wall_RPT"/>
    <property type="match status" value="1"/>
</dbReference>
<keyword evidence="2" id="KW-0472">Membrane</keyword>
<dbReference type="RefSeq" id="WP_337925841.1">
    <property type="nucleotide sequence ID" value="NZ_JACHMY010000001.1"/>
</dbReference>
<evidence type="ECO:0000256" key="2">
    <source>
        <dbReference type="SAM" id="Phobius"/>
    </source>
</evidence>
<name>A0A7W9J8M4_9ACTN</name>
<organism evidence="3 4">
    <name type="scientific">Kribbella italica</name>
    <dbReference type="NCBI Taxonomy" id="1540520"/>
    <lineage>
        <taxon>Bacteria</taxon>
        <taxon>Bacillati</taxon>
        <taxon>Actinomycetota</taxon>
        <taxon>Actinomycetes</taxon>
        <taxon>Propionibacteriales</taxon>
        <taxon>Kribbellaceae</taxon>
        <taxon>Kribbella</taxon>
    </lineage>
</organism>
<dbReference type="InterPro" id="IPR022395">
    <property type="entry name" value="CHP03773_ABC_transptr-like"/>
</dbReference>
<sequence length="332" mass="34972">MPGWDPMIRRAADGATRGHRRPGPVLRSLASALTVVPLLAGSVLVTAPASAQESSPAGSGTAAADGRVISAGHVDLGPRFVDGRWTVQLRDDTVDPAVWRPLDQVVLQAPAAAQVTVPTDPAYSFLGKPQQKVWVIPQVQRDGVVWPGWNTQDPEIEQRVDREVTWSLEGVRGPGAFTLFLNSDFGQPTTVFDSRKPLPQASGIDVGTHVHGNWTFDTAGLYQLDVAMTARLKDGSEVTDRRTLRLYAGDAAPATILAQVAEAPSPQAPGTAGQENSSGQGNDIAASNDRAANSSSSNGSSVLPVVLATGAAAIFLAGLAFLLLRRRHRTTA</sequence>
<dbReference type="NCBIfam" id="TIGR03773">
    <property type="entry name" value="anch_rpt_wall"/>
    <property type="match status" value="1"/>
</dbReference>
<feature type="region of interest" description="Disordered" evidence="1">
    <location>
        <begin position="263"/>
        <end position="299"/>
    </location>
</feature>
<reference evidence="3 4" key="1">
    <citation type="submission" date="2020-08" db="EMBL/GenBank/DDBJ databases">
        <title>Sequencing the genomes of 1000 actinobacteria strains.</title>
        <authorList>
            <person name="Klenk H.-P."/>
        </authorList>
    </citation>
    <scope>NUCLEOTIDE SEQUENCE [LARGE SCALE GENOMIC DNA]</scope>
    <source>
        <strain evidence="3 4">DSM 28967</strain>
    </source>
</reference>
<evidence type="ECO:0000313" key="4">
    <source>
        <dbReference type="Proteomes" id="UP000549971"/>
    </source>
</evidence>
<protein>
    <submittedName>
        <fullName evidence="3">Putative ABC transporter-associated repeat protein</fullName>
    </submittedName>
</protein>
<dbReference type="AlphaFoldDB" id="A0A7W9J8M4"/>
<evidence type="ECO:0000256" key="1">
    <source>
        <dbReference type="SAM" id="MobiDB-lite"/>
    </source>
</evidence>
<dbReference type="EMBL" id="JACHMY010000001">
    <property type="protein sequence ID" value="MBB5837634.1"/>
    <property type="molecule type" value="Genomic_DNA"/>
</dbReference>
<accession>A0A7W9J8M4</accession>
<gene>
    <name evidence="3" type="ORF">HDA39_004368</name>
</gene>
<feature type="transmembrane region" description="Helical" evidence="2">
    <location>
        <begin position="302"/>
        <end position="324"/>
    </location>
</feature>
<dbReference type="Proteomes" id="UP000549971">
    <property type="component" value="Unassembled WGS sequence"/>
</dbReference>
<proteinExistence type="predicted"/>
<dbReference type="InterPro" id="IPR022435">
    <property type="entry name" value="Surface-anchored_actinobac"/>
</dbReference>
<keyword evidence="2" id="KW-0812">Transmembrane</keyword>
<keyword evidence="2" id="KW-1133">Transmembrane helix</keyword>
<dbReference type="NCBIfam" id="NF038134">
    <property type="entry name" value="choice_anch_M"/>
    <property type="match status" value="1"/>
</dbReference>